<gene>
    <name evidence="2" type="ORF">HHI36_022196</name>
</gene>
<dbReference type="Proteomes" id="UP001516400">
    <property type="component" value="Unassembled WGS sequence"/>
</dbReference>
<dbReference type="InterPro" id="IPR036728">
    <property type="entry name" value="PBP_GOBP_sf"/>
</dbReference>
<reference evidence="2 3" key="1">
    <citation type="journal article" date="2021" name="BMC Biol.">
        <title>Horizontally acquired antibacterial genes associated with adaptive radiation of ladybird beetles.</title>
        <authorList>
            <person name="Li H.S."/>
            <person name="Tang X.F."/>
            <person name="Huang Y.H."/>
            <person name="Xu Z.Y."/>
            <person name="Chen M.L."/>
            <person name="Du X.Y."/>
            <person name="Qiu B.Y."/>
            <person name="Chen P.T."/>
            <person name="Zhang W."/>
            <person name="Slipinski A."/>
            <person name="Escalona H.E."/>
            <person name="Waterhouse R.M."/>
            <person name="Zwick A."/>
            <person name="Pang H."/>
        </authorList>
    </citation>
    <scope>NUCLEOTIDE SEQUENCE [LARGE SCALE GENOMIC DNA]</scope>
    <source>
        <strain evidence="2">SYSU2018</strain>
    </source>
</reference>
<organism evidence="2 3">
    <name type="scientific">Cryptolaemus montrouzieri</name>
    <dbReference type="NCBI Taxonomy" id="559131"/>
    <lineage>
        <taxon>Eukaryota</taxon>
        <taxon>Metazoa</taxon>
        <taxon>Ecdysozoa</taxon>
        <taxon>Arthropoda</taxon>
        <taxon>Hexapoda</taxon>
        <taxon>Insecta</taxon>
        <taxon>Pterygota</taxon>
        <taxon>Neoptera</taxon>
        <taxon>Endopterygota</taxon>
        <taxon>Coleoptera</taxon>
        <taxon>Polyphaga</taxon>
        <taxon>Cucujiformia</taxon>
        <taxon>Coccinelloidea</taxon>
        <taxon>Coccinellidae</taxon>
        <taxon>Scymninae</taxon>
        <taxon>Scymnini</taxon>
        <taxon>Cryptolaemus</taxon>
    </lineage>
</organism>
<keyword evidence="3" id="KW-1185">Reference proteome</keyword>
<dbReference type="EMBL" id="JABFTP020000042">
    <property type="protein sequence ID" value="KAL3271725.1"/>
    <property type="molecule type" value="Genomic_DNA"/>
</dbReference>
<dbReference type="AlphaFoldDB" id="A0ABD2MZ30"/>
<dbReference type="Gene3D" id="1.10.238.20">
    <property type="entry name" value="Pheromone/general odorant binding protein domain"/>
    <property type="match status" value="1"/>
</dbReference>
<keyword evidence="1" id="KW-0732">Signal</keyword>
<protein>
    <submittedName>
        <fullName evidence="2">Uncharacterized protein</fullName>
    </submittedName>
</protein>
<feature type="signal peptide" evidence="1">
    <location>
        <begin position="1"/>
        <end position="25"/>
    </location>
</feature>
<proteinExistence type="predicted"/>
<accession>A0ABD2MZ30</accession>
<dbReference type="Pfam" id="PF01395">
    <property type="entry name" value="PBP_GOBP"/>
    <property type="match status" value="1"/>
</dbReference>
<feature type="chain" id="PRO_5044880969" evidence="1">
    <location>
        <begin position="26"/>
        <end position="121"/>
    </location>
</feature>
<comment type="caution">
    <text evidence="2">The sequence shown here is derived from an EMBL/GenBank/DDBJ whole genome shotgun (WGS) entry which is preliminary data.</text>
</comment>
<evidence type="ECO:0000256" key="1">
    <source>
        <dbReference type="SAM" id="SignalP"/>
    </source>
</evidence>
<evidence type="ECO:0000313" key="3">
    <source>
        <dbReference type="Proteomes" id="UP001516400"/>
    </source>
</evidence>
<name>A0ABD2MZ30_9CUCU</name>
<sequence length="121" mass="13781">MYASINMNAVKTLVILVFALTAIYGEELTEDEKKALQIVDDCMKEHDVKKGEFNITDKNPSQKNLCFMMCLVEKDGTLDKDGKVDVESLDSFLDMLKLEQSKKNEIVECFKKVPPIKNVKM</sequence>
<dbReference type="InterPro" id="IPR006170">
    <property type="entry name" value="PBP/GOBP"/>
</dbReference>
<dbReference type="SUPFAM" id="SSF47565">
    <property type="entry name" value="Insect pheromone/odorant-binding proteins"/>
    <property type="match status" value="1"/>
</dbReference>
<evidence type="ECO:0000313" key="2">
    <source>
        <dbReference type="EMBL" id="KAL3271725.1"/>
    </source>
</evidence>